<dbReference type="SUPFAM" id="SSF48498">
    <property type="entry name" value="Tetracyclin repressor-like, C-terminal domain"/>
    <property type="match status" value="1"/>
</dbReference>
<dbReference type="InterPro" id="IPR050109">
    <property type="entry name" value="HTH-type_TetR-like_transc_reg"/>
</dbReference>
<evidence type="ECO:0000259" key="5">
    <source>
        <dbReference type="PROSITE" id="PS50977"/>
    </source>
</evidence>
<protein>
    <submittedName>
        <fullName evidence="6">TetR family transcriptional regulator</fullName>
    </submittedName>
</protein>
<keyword evidence="3" id="KW-0804">Transcription</keyword>
<dbReference type="PANTHER" id="PTHR30055:SF220">
    <property type="entry name" value="TETR-FAMILY REGULATORY PROTEIN"/>
    <property type="match status" value="1"/>
</dbReference>
<reference evidence="6 7" key="1">
    <citation type="submission" date="2017-08" db="EMBL/GenBank/DDBJ databases">
        <title>Infants hospitalized years apart are colonized by the same room-sourced microbial strains.</title>
        <authorList>
            <person name="Brooks B."/>
            <person name="Olm M.R."/>
            <person name="Firek B.A."/>
            <person name="Baker R."/>
            <person name="Thomas B.C."/>
            <person name="Morowitz M.J."/>
            <person name="Banfield J.F."/>
        </authorList>
    </citation>
    <scope>NUCLEOTIDE SEQUENCE [LARGE SCALE GENOMIC DNA]</scope>
    <source>
        <strain evidence="6">S2_003_000_R2_14</strain>
    </source>
</reference>
<feature type="DNA-binding region" description="H-T-H motif" evidence="4">
    <location>
        <begin position="37"/>
        <end position="56"/>
    </location>
</feature>
<evidence type="ECO:0000256" key="4">
    <source>
        <dbReference type="PROSITE-ProRule" id="PRU00335"/>
    </source>
</evidence>
<keyword evidence="1" id="KW-0805">Transcription regulation</keyword>
<dbReference type="InterPro" id="IPR036271">
    <property type="entry name" value="Tet_transcr_reg_TetR-rel_C_sf"/>
</dbReference>
<comment type="caution">
    <text evidence="6">The sequence shown here is derived from an EMBL/GenBank/DDBJ whole genome shotgun (WGS) entry which is preliminary data.</text>
</comment>
<proteinExistence type="predicted"/>
<sequence length="185" mass="20036">MATKKKPVDQYHHGDLRSAIVATAWKVVSKGGVDALSLRAVAEVLGVSHAAPGHHFAGKDGLIEALRQEAWKRFADVLEPGLKERDPLRATGRAYVKFAREHPRQVELMFRGGGEPSVDSLRAWNALASATRKQLGESMTQTDSVVAWAMVHGVASLLLGRAIPEGVNEDQLIERALSCVANGLR</sequence>
<evidence type="ECO:0000313" key="7">
    <source>
        <dbReference type="Proteomes" id="UP000249061"/>
    </source>
</evidence>
<dbReference type="Pfam" id="PF13305">
    <property type="entry name" value="TetR_C_33"/>
    <property type="match status" value="1"/>
</dbReference>
<evidence type="ECO:0000256" key="3">
    <source>
        <dbReference type="ARBA" id="ARBA00023163"/>
    </source>
</evidence>
<evidence type="ECO:0000256" key="2">
    <source>
        <dbReference type="ARBA" id="ARBA00023125"/>
    </source>
</evidence>
<name>A0A2W5VN51_9BACT</name>
<dbReference type="Gene3D" id="1.10.357.10">
    <property type="entry name" value="Tetracycline Repressor, domain 2"/>
    <property type="match status" value="1"/>
</dbReference>
<dbReference type="PANTHER" id="PTHR30055">
    <property type="entry name" value="HTH-TYPE TRANSCRIPTIONAL REGULATOR RUTR"/>
    <property type="match status" value="1"/>
</dbReference>
<evidence type="ECO:0000313" key="6">
    <source>
        <dbReference type="EMBL" id="PZR11821.1"/>
    </source>
</evidence>
<dbReference type="Proteomes" id="UP000249061">
    <property type="component" value="Unassembled WGS sequence"/>
</dbReference>
<feature type="domain" description="HTH tetR-type" evidence="5">
    <location>
        <begin position="14"/>
        <end position="74"/>
    </location>
</feature>
<gene>
    <name evidence="6" type="ORF">DI536_15910</name>
</gene>
<dbReference type="GO" id="GO:0003700">
    <property type="term" value="F:DNA-binding transcription factor activity"/>
    <property type="evidence" value="ECO:0007669"/>
    <property type="project" value="TreeGrafter"/>
</dbReference>
<evidence type="ECO:0000256" key="1">
    <source>
        <dbReference type="ARBA" id="ARBA00023015"/>
    </source>
</evidence>
<dbReference type="PROSITE" id="PS50977">
    <property type="entry name" value="HTH_TETR_2"/>
    <property type="match status" value="1"/>
</dbReference>
<dbReference type="InterPro" id="IPR001647">
    <property type="entry name" value="HTH_TetR"/>
</dbReference>
<dbReference type="InterPro" id="IPR009057">
    <property type="entry name" value="Homeodomain-like_sf"/>
</dbReference>
<accession>A0A2W5VN51</accession>
<dbReference type="AlphaFoldDB" id="A0A2W5VN51"/>
<dbReference type="EMBL" id="QFQP01000013">
    <property type="protein sequence ID" value="PZR11821.1"/>
    <property type="molecule type" value="Genomic_DNA"/>
</dbReference>
<dbReference type="InterPro" id="IPR025996">
    <property type="entry name" value="MT1864/Rv1816-like_C"/>
</dbReference>
<organism evidence="6 7">
    <name type="scientific">Archangium gephyra</name>
    <dbReference type="NCBI Taxonomy" id="48"/>
    <lineage>
        <taxon>Bacteria</taxon>
        <taxon>Pseudomonadati</taxon>
        <taxon>Myxococcota</taxon>
        <taxon>Myxococcia</taxon>
        <taxon>Myxococcales</taxon>
        <taxon>Cystobacterineae</taxon>
        <taxon>Archangiaceae</taxon>
        <taxon>Archangium</taxon>
    </lineage>
</organism>
<dbReference type="Pfam" id="PF00440">
    <property type="entry name" value="TetR_N"/>
    <property type="match status" value="1"/>
</dbReference>
<keyword evidence="2 4" id="KW-0238">DNA-binding</keyword>
<dbReference type="SUPFAM" id="SSF46689">
    <property type="entry name" value="Homeodomain-like"/>
    <property type="match status" value="1"/>
</dbReference>
<dbReference type="GO" id="GO:0000976">
    <property type="term" value="F:transcription cis-regulatory region binding"/>
    <property type="evidence" value="ECO:0007669"/>
    <property type="project" value="TreeGrafter"/>
</dbReference>